<dbReference type="CDD" id="cd15482">
    <property type="entry name" value="Sialidase_non-viral"/>
    <property type="match status" value="1"/>
</dbReference>
<dbReference type="PROSITE" id="PS51257">
    <property type="entry name" value="PROKAR_LIPOPROTEIN"/>
    <property type="match status" value="1"/>
</dbReference>
<dbReference type="AlphaFoldDB" id="A0A6J4RDL7"/>
<feature type="signal peptide" evidence="1">
    <location>
        <begin position="1"/>
        <end position="23"/>
    </location>
</feature>
<dbReference type="SUPFAM" id="SSF110296">
    <property type="entry name" value="Oligoxyloglucan reducing end-specific cellobiohydrolase"/>
    <property type="match status" value="1"/>
</dbReference>
<dbReference type="InterPro" id="IPR015943">
    <property type="entry name" value="WD40/YVTN_repeat-like_dom_sf"/>
</dbReference>
<sequence>MSRRPGPRALPAALAVLAAIGLAACGGYDSSSAVGAGNDSELVQEGAPLEHVHGLGIDPADGRLFIATHNGLFTAAEGETMPTQVGTSNQDIMGFSVAGPNRFVGSGHPGPDQDLPPNLGLIESRDGGKTWKNISLAGEADFHVLESSGSQVYGFDGTQGRLMVSGDGGRNWKQRRPPAGVFGLAIDPTNASRIVAATEQGLFASKDEGRKWRPVNNTLAGLLAWPKRDQLYLVDGDGQVLLSRDAGSNWQTRGSIGGQPAAFVAHDDELYAALADGTVKRSTDGGANWTVRTTP</sequence>
<keyword evidence="1" id="KW-0732">Signal</keyword>
<protein>
    <submittedName>
        <fullName evidence="2">GH74</fullName>
    </submittedName>
</protein>
<proteinExistence type="predicted"/>
<accession>A0A6J4RDL7</accession>
<dbReference type="InterPro" id="IPR054817">
    <property type="entry name" value="Glycosyl_F510_1955-like"/>
</dbReference>
<evidence type="ECO:0000313" key="2">
    <source>
        <dbReference type="EMBL" id="CAA9471128.1"/>
    </source>
</evidence>
<evidence type="ECO:0000256" key="1">
    <source>
        <dbReference type="SAM" id="SignalP"/>
    </source>
</evidence>
<organism evidence="2">
    <name type="scientific">uncultured Solirubrobacteraceae bacterium</name>
    <dbReference type="NCBI Taxonomy" id="1162706"/>
    <lineage>
        <taxon>Bacteria</taxon>
        <taxon>Bacillati</taxon>
        <taxon>Actinomycetota</taxon>
        <taxon>Thermoleophilia</taxon>
        <taxon>Solirubrobacterales</taxon>
        <taxon>Solirubrobacteraceae</taxon>
        <taxon>environmental samples</taxon>
    </lineage>
</organism>
<reference evidence="2" key="1">
    <citation type="submission" date="2020-02" db="EMBL/GenBank/DDBJ databases">
        <authorList>
            <person name="Meier V. D."/>
        </authorList>
    </citation>
    <scope>NUCLEOTIDE SEQUENCE</scope>
    <source>
        <strain evidence="2">AVDCRST_MAG53</strain>
    </source>
</reference>
<dbReference type="NCBIfam" id="NF045728">
    <property type="entry name" value="glycosyl_F510_1955"/>
    <property type="match status" value="1"/>
</dbReference>
<dbReference type="EMBL" id="CADCVR010000001">
    <property type="protein sequence ID" value="CAA9471128.1"/>
    <property type="molecule type" value="Genomic_DNA"/>
</dbReference>
<name>A0A6J4RDL7_9ACTN</name>
<gene>
    <name evidence="2" type="ORF">AVDCRST_MAG53-1305</name>
</gene>
<dbReference type="Gene3D" id="2.130.10.10">
    <property type="entry name" value="YVTN repeat-like/Quinoprotein amine dehydrogenase"/>
    <property type="match status" value="3"/>
</dbReference>
<feature type="chain" id="PRO_5039476974" evidence="1">
    <location>
        <begin position="24"/>
        <end position="295"/>
    </location>
</feature>